<dbReference type="AlphaFoldDB" id="A0AAV4EQE9"/>
<protein>
    <submittedName>
        <fullName evidence="2">Uncharacterized protein</fullName>
    </submittedName>
</protein>
<feature type="signal peptide" evidence="1">
    <location>
        <begin position="1"/>
        <end position="21"/>
    </location>
</feature>
<dbReference type="EMBL" id="BMAT01010903">
    <property type="protein sequence ID" value="GFR63149.1"/>
    <property type="molecule type" value="Genomic_DNA"/>
</dbReference>
<name>A0AAV4EQE9_9GAST</name>
<organism evidence="2 3">
    <name type="scientific">Elysia marginata</name>
    <dbReference type="NCBI Taxonomy" id="1093978"/>
    <lineage>
        <taxon>Eukaryota</taxon>
        <taxon>Metazoa</taxon>
        <taxon>Spiralia</taxon>
        <taxon>Lophotrochozoa</taxon>
        <taxon>Mollusca</taxon>
        <taxon>Gastropoda</taxon>
        <taxon>Heterobranchia</taxon>
        <taxon>Euthyneura</taxon>
        <taxon>Panpulmonata</taxon>
        <taxon>Sacoglossa</taxon>
        <taxon>Placobranchoidea</taxon>
        <taxon>Plakobranchidae</taxon>
        <taxon>Elysia</taxon>
    </lineage>
</organism>
<keyword evidence="1" id="KW-0732">Signal</keyword>
<evidence type="ECO:0000313" key="2">
    <source>
        <dbReference type="EMBL" id="GFR63149.1"/>
    </source>
</evidence>
<sequence length="77" mass="8408">MKSQAIFLLLLLAVSTQLSVAQIPKVICDVIKFVVKIFTGCPNVSILCLLFDLIFGIVCLPITPLQTLDAALEEITF</sequence>
<feature type="chain" id="PRO_5043954878" evidence="1">
    <location>
        <begin position="22"/>
        <end position="77"/>
    </location>
</feature>
<proteinExistence type="predicted"/>
<evidence type="ECO:0000256" key="1">
    <source>
        <dbReference type="SAM" id="SignalP"/>
    </source>
</evidence>
<comment type="caution">
    <text evidence="2">The sequence shown here is derived from an EMBL/GenBank/DDBJ whole genome shotgun (WGS) entry which is preliminary data.</text>
</comment>
<accession>A0AAV4EQE9</accession>
<gene>
    <name evidence="2" type="ORF">ElyMa_005476700</name>
</gene>
<evidence type="ECO:0000313" key="3">
    <source>
        <dbReference type="Proteomes" id="UP000762676"/>
    </source>
</evidence>
<reference evidence="2 3" key="1">
    <citation type="journal article" date="2021" name="Elife">
        <title>Chloroplast acquisition without the gene transfer in kleptoplastic sea slugs, Plakobranchus ocellatus.</title>
        <authorList>
            <person name="Maeda T."/>
            <person name="Takahashi S."/>
            <person name="Yoshida T."/>
            <person name="Shimamura S."/>
            <person name="Takaki Y."/>
            <person name="Nagai Y."/>
            <person name="Toyoda A."/>
            <person name="Suzuki Y."/>
            <person name="Arimoto A."/>
            <person name="Ishii H."/>
            <person name="Satoh N."/>
            <person name="Nishiyama T."/>
            <person name="Hasebe M."/>
            <person name="Maruyama T."/>
            <person name="Minagawa J."/>
            <person name="Obokata J."/>
            <person name="Shigenobu S."/>
        </authorList>
    </citation>
    <scope>NUCLEOTIDE SEQUENCE [LARGE SCALE GENOMIC DNA]</scope>
</reference>
<dbReference type="Proteomes" id="UP000762676">
    <property type="component" value="Unassembled WGS sequence"/>
</dbReference>
<keyword evidence="3" id="KW-1185">Reference proteome</keyword>